<evidence type="ECO:0000256" key="1">
    <source>
        <dbReference type="SAM" id="SignalP"/>
    </source>
</evidence>
<dbReference type="AlphaFoldDB" id="A0A6A4BBB8"/>
<evidence type="ECO:0000313" key="17">
    <source>
        <dbReference type="Proteomes" id="UP000460718"/>
    </source>
</evidence>
<evidence type="ECO:0000313" key="10">
    <source>
        <dbReference type="EMBL" id="KAE9269117.1"/>
    </source>
</evidence>
<dbReference type="EMBL" id="QXGC01004911">
    <property type="protein sequence ID" value="KAE9167246.1"/>
    <property type="molecule type" value="Genomic_DNA"/>
</dbReference>
<comment type="caution">
    <text evidence="10">The sequence shown here is derived from an EMBL/GenBank/DDBJ whole genome shotgun (WGS) entry which is preliminary data.</text>
</comment>
<dbReference type="Proteomes" id="UP000476176">
    <property type="component" value="Unassembled WGS sequence"/>
</dbReference>
<keyword evidence="12" id="KW-1185">Reference proteome</keyword>
<dbReference type="Proteomes" id="UP000440367">
    <property type="component" value="Unassembled WGS sequence"/>
</dbReference>
<dbReference type="Proteomes" id="UP000488956">
    <property type="component" value="Unassembled WGS sequence"/>
</dbReference>
<name>A0A6A4BBB8_9STRA</name>
<accession>A0A6A4BBB8</accession>
<dbReference type="Proteomes" id="UP000433483">
    <property type="component" value="Unassembled WGS sequence"/>
</dbReference>
<evidence type="ECO:0000313" key="2">
    <source>
        <dbReference type="EMBL" id="KAE8928942.1"/>
    </source>
</evidence>
<sequence>MHNALPCITLLLASNTTHSLHLRYCCQLIYVAVVPSHGPTCPVISTKLMSGVPAHQTVVCRLHV</sequence>
<dbReference type="Proteomes" id="UP000440732">
    <property type="component" value="Unassembled WGS sequence"/>
</dbReference>
<evidence type="ECO:0000313" key="12">
    <source>
        <dbReference type="Proteomes" id="UP000433483"/>
    </source>
</evidence>
<evidence type="ECO:0000313" key="8">
    <source>
        <dbReference type="EMBL" id="KAE9228995.1"/>
    </source>
</evidence>
<evidence type="ECO:0000313" key="14">
    <source>
        <dbReference type="Proteomes" id="UP000440367"/>
    </source>
</evidence>
<dbReference type="Proteomes" id="UP000460718">
    <property type="component" value="Unassembled WGS sequence"/>
</dbReference>
<dbReference type="EMBL" id="QXGB01000127">
    <property type="protein sequence ID" value="KAE9228995.1"/>
    <property type="molecule type" value="Genomic_DNA"/>
</dbReference>
<organism evidence="10 13">
    <name type="scientific">Phytophthora fragariae</name>
    <dbReference type="NCBI Taxonomy" id="53985"/>
    <lineage>
        <taxon>Eukaryota</taxon>
        <taxon>Sar</taxon>
        <taxon>Stramenopiles</taxon>
        <taxon>Oomycota</taxon>
        <taxon>Peronosporomycetes</taxon>
        <taxon>Peronosporales</taxon>
        <taxon>Peronosporaceae</taxon>
        <taxon>Phytophthora</taxon>
    </lineage>
</organism>
<evidence type="ECO:0000313" key="11">
    <source>
        <dbReference type="Proteomes" id="UP000429523"/>
    </source>
</evidence>
<proteinExistence type="predicted"/>
<dbReference type="Proteomes" id="UP000441208">
    <property type="component" value="Unassembled WGS sequence"/>
</dbReference>
<dbReference type="EMBL" id="QXGD01000152">
    <property type="protein sequence ID" value="KAE9250381.1"/>
    <property type="molecule type" value="Genomic_DNA"/>
</dbReference>
<keyword evidence="1" id="KW-0732">Signal</keyword>
<dbReference type="EMBL" id="QXGE01004897">
    <property type="protein sequence ID" value="KAE9269117.1"/>
    <property type="molecule type" value="Genomic_DNA"/>
</dbReference>
<reference evidence="11 12" key="1">
    <citation type="submission" date="2018-08" db="EMBL/GenBank/DDBJ databases">
        <title>Genomic investigation of the strawberry pathogen Phytophthora fragariae indicates pathogenicity is determined by transcriptional variation in three key races.</title>
        <authorList>
            <person name="Adams T.M."/>
            <person name="Armitage A.D."/>
            <person name="Sobczyk M.K."/>
            <person name="Bates H.J."/>
            <person name="Dunwell J.M."/>
            <person name="Nellist C.F."/>
            <person name="Harrison R.J."/>
        </authorList>
    </citation>
    <scope>NUCLEOTIDE SEQUENCE [LARGE SCALE GENOMIC DNA]</scope>
    <source>
        <strain evidence="10 13">A4</strain>
        <strain evidence="9 14">BC-1</strain>
        <strain evidence="7 18">BC-23</strain>
        <strain evidence="8 12">NOV-27</strain>
        <strain evidence="4 15">NOV-5</strain>
        <strain evidence="6 16">NOV-71</strain>
        <strain evidence="2 11">NOV-9</strain>
        <strain evidence="5 19">ONT-3</strain>
        <strain evidence="3 17">SCRP245</strain>
    </source>
</reference>
<dbReference type="EMBL" id="QXFZ01000166">
    <property type="protein sequence ID" value="KAE9129277.1"/>
    <property type="molecule type" value="Genomic_DNA"/>
</dbReference>
<evidence type="ECO:0000313" key="18">
    <source>
        <dbReference type="Proteomes" id="UP000476176"/>
    </source>
</evidence>
<evidence type="ECO:0000313" key="3">
    <source>
        <dbReference type="EMBL" id="KAE9024939.1"/>
    </source>
</evidence>
<gene>
    <name evidence="10" type="ORF">PF001_g29367</name>
    <name evidence="9" type="ORF">PF002_g4803</name>
    <name evidence="7" type="ORF">PF004_g28886</name>
    <name evidence="8" type="ORF">PF005_g4047</name>
    <name evidence="4" type="ORF">PF006_g27595</name>
    <name evidence="6" type="ORF">PF007_g4956</name>
    <name evidence="2" type="ORF">PF009_g20936</name>
    <name evidence="5" type="ORF">PF010_g16510</name>
    <name evidence="3" type="ORF">PF011_g3278</name>
</gene>
<evidence type="ECO:0000313" key="16">
    <source>
        <dbReference type="Proteomes" id="UP000441208"/>
    </source>
</evidence>
<evidence type="ECO:0000313" key="19">
    <source>
        <dbReference type="Proteomes" id="UP000488956"/>
    </source>
</evidence>
<evidence type="ECO:0008006" key="20">
    <source>
        <dbReference type="Google" id="ProtNLM"/>
    </source>
</evidence>
<evidence type="ECO:0000313" key="4">
    <source>
        <dbReference type="EMBL" id="KAE9079046.1"/>
    </source>
</evidence>
<dbReference type="EMBL" id="QXGF01001602">
    <property type="protein sequence ID" value="KAE8928942.1"/>
    <property type="molecule type" value="Genomic_DNA"/>
</dbReference>
<evidence type="ECO:0000313" key="15">
    <source>
        <dbReference type="Proteomes" id="UP000440732"/>
    </source>
</evidence>
<evidence type="ECO:0000313" key="6">
    <source>
        <dbReference type="EMBL" id="KAE9129277.1"/>
    </source>
</evidence>
<feature type="signal peptide" evidence="1">
    <location>
        <begin position="1"/>
        <end position="19"/>
    </location>
</feature>
<dbReference type="Proteomes" id="UP000437068">
    <property type="component" value="Unassembled WGS sequence"/>
</dbReference>
<evidence type="ECO:0000313" key="7">
    <source>
        <dbReference type="EMBL" id="KAE9167246.1"/>
    </source>
</evidence>
<dbReference type="EMBL" id="QXFX01001136">
    <property type="protein sequence ID" value="KAE9095966.1"/>
    <property type="molecule type" value="Genomic_DNA"/>
</dbReference>
<feature type="chain" id="PRO_5036381091" description="Secreted protein" evidence="1">
    <location>
        <begin position="20"/>
        <end position="64"/>
    </location>
</feature>
<evidence type="ECO:0000313" key="9">
    <source>
        <dbReference type="EMBL" id="KAE9250381.1"/>
    </source>
</evidence>
<evidence type="ECO:0000313" key="13">
    <source>
        <dbReference type="Proteomes" id="UP000437068"/>
    </source>
</evidence>
<dbReference type="Proteomes" id="UP000429523">
    <property type="component" value="Unassembled WGS sequence"/>
</dbReference>
<evidence type="ECO:0000313" key="5">
    <source>
        <dbReference type="EMBL" id="KAE9095966.1"/>
    </source>
</evidence>
<dbReference type="EMBL" id="QXGA01003814">
    <property type="protein sequence ID" value="KAE9079046.1"/>
    <property type="molecule type" value="Genomic_DNA"/>
</dbReference>
<dbReference type="EMBL" id="QXFW01000107">
    <property type="protein sequence ID" value="KAE9024939.1"/>
    <property type="molecule type" value="Genomic_DNA"/>
</dbReference>
<protein>
    <recommendedName>
        <fullName evidence="20">Secreted protein</fullName>
    </recommendedName>
</protein>